<gene>
    <name evidence="1" type="ORF">T265_15317</name>
</gene>
<keyword evidence="2" id="KW-1185">Reference proteome</keyword>
<dbReference type="Proteomes" id="UP000054324">
    <property type="component" value="Unassembled WGS sequence"/>
</dbReference>
<feature type="non-terminal residue" evidence="1">
    <location>
        <position position="146"/>
    </location>
</feature>
<dbReference type="EMBL" id="KL597059">
    <property type="protein sequence ID" value="KER20418.1"/>
    <property type="molecule type" value="Genomic_DNA"/>
</dbReference>
<evidence type="ECO:0000313" key="2">
    <source>
        <dbReference type="Proteomes" id="UP000054324"/>
    </source>
</evidence>
<protein>
    <submittedName>
        <fullName evidence="1">Uncharacterized protein</fullName>
    </submittedName>
</protein>
<sequence>MSEINNGLQRIKTTDKWPMLVNRIQSKRQTSASDAWDGLATRVVPATSLSTSLLDLLSPLMEKIEKRLYTTGQISDLAKVLLTIRQVREPEQFVNKAELTSELTSKLIQHVTQLRFQTLLLNGAFLSVFSGSVYTCYCHLDIACRI</sequence>
<dbReference type="AlphaFoldDB" id="A0A074Z0F7"/>
<accession>A0A074Z0F7</accession>
<name>A0A074Z0F7_OPIVI</name>
<proteinExistence type="predicted"/>
<evidence type="ECO:0000313" key="1">
    <source>
        <dbReference type="EMBL" id="KER20418.1"/>
    </source>
</evidence>
<dbReference type="CTD" id="20329482"/>
<dbReference type="KEGG" id="ovi:T265_15317"/>
<reference evidence="1 2" key="1">
    <citation type="submission" date="2013-11" db="EMBL/GenBank/DDBJ databases">
        <title>Opisthorchis viverrini - life in the bile duct.</title>
        <authorList>
            <person name="Young N.D."/>
            <person name="Nagarajan N."/>
            <person name="Lin S.J."/>
            <person name="Korhonen P.K."/>
            <person name="Jex A.R."/>
            <person name="Hall R.S."/>
            <person name="Safavi-Hemami H."/>
            <person name="Kaewkong W."/>
            <person name="Bertrand D."/>
            <person name="Gao S."/>
            <person name="Seet Q."/>
            <person name="Wongkham S."/>
            <person name="Teh B.T."/>
            <person name="Wongkham C."/>
            <person name="Intapan P.M."/>
            <person name="Maleewong W."/>
            <person name="Yang X."/>
            <person name="Hu M."/>
            <person name="Wang Z."/>
            <person name="Hofmann A."/>
            <person name="Sternberg P.W."/>
            <person name="Tan P."/>
            <person name="Wang J."/>
            <person name="Gasser R.B."/>
        </authorList>
    </citation>
    <scope>NUCLEOTIDE SEQUENCE [LARGE SCALE GENOMIC DNA]</scope>
</reference>
<dbReference type="OrthoDB" id="10628022at2759"/>
<dbReference type="GeneID" id="20329482"/>
<organism evidence="1 2">
    <name type="scientific">Opisthorchis viverrini</name>
    <name type="common">Southeast Asian liver fluke</name>
    <dbReference type="NCBI Taxonomy" id="6198"/>
    <lineage>
        <taxon>Eukaryota</taxon>
        <taxon>Metazoa</taxon>
        <taxon>Spiralia</taxon>
        <taxon>Lophotrochozoa</taxon>
        <taxon>Platyhelminthes</taxon>
        <taxon>Trematoda</taxon>
        <taxon>Digenea</taxon>
        <taxon>Opisthorchiida</taxon>
        <taxon>Opisthorchiata</taxon>
        <taxon>Opisthorchiidae</taxon>
        <taxon>Opisthorchis</taxon>
    </lineage>
</organism>
<dbReference type="RefSeq" id="XP_009175822.1">
    <property type="nucleotide sequence ID" value="XM_009177558.1"/>
</dbReference>